<keyword evidence="1 2" id="KW-0238">DNA-binding</keyword>
<feature type="DNA-binding region" description="H-T-H motif" evidence="2">
    <location>
        <begin position="52"/>
        <end position="71"/>
    </location>
</feature>
<evidence type="ECO:0000256" key="3">
    <source>
        <dbReference type="SAM" id="Phobius"/>
    </source>
</evidence>
<dbReference type="InterPro" id="IPR036271">
    <property type="entry name" value="Tet_transcr_reg_TetR-rel_C_sf"/>
</dbReference>
<sequence>MKRFIRKKVKIMEQKQTLFEQALKSYNLPKKQEAVLLASLHLFAEQGYEATSSSQIAARAQVAEGSVYRHFKTKRGILEVILSSITDELLPRMSEEFITELKGQTGLDFQDFLTYLVHNRLEFLVENQLQIKILLQETGSNPQYLKVLVDKFHDVIDTSIWHIFDHYKKQGRLVDWDVMRIFTYVAWAILSAALPYIYLPAQPFDIDQKTKEISEFLVKGLTPGKL</sequence>
<keyword evidence="3" id="KW-0812">Transmembrane</keyword>
<dbReference type="Gene3D" id="1.10.10.60">
    <property type="entry name" value="Homeodomain-like"/>
    <property type="match status" value="1"/>
</dbReference>
<dbReference type="PROSITE" id="PS50977">
    <property type="entry name" value="HTH_TETR_2"/>
    <property type="match status" value="1"/>
</dbReference>
<accession>A0AA94S8Y9</accession>
<dbReference type="InterPro" id="IPR001647">
    <property type="entry name" value="HTH_TetR"/>
</dbReference>
<dbReference type="SUPFAM" id="SSF48498">
    <property type="entry name" value="Tetracyclin repressor-like, C-terminal domain"/>
    <property type="match status" value="1"/>
</dbReference>
<evidence type="ECO:0000259" key="4">
    <source>
        <dbReference type="PROSITE" id="PS50977"/>
    </source>
</evidence>
<organism evidence="5 6">
    <name type="scientific">Streptococcus gallolyticus</name>
    <dbReference type="NCBI Taxonomy" id="315405"/>
    <lineage>
        <taxon>Bacteria</taxon>
        <taxon>Bacillati</taxon>
        <taxon>Bacillota</taxon>
        <taxon>Bacilli</taxon>
        <taxon>Lactobacillales</taxon>
        <taxon>Streptococcaceae</taxon>
        <taxon>Streptococcus</taxon>
    </lineage>
</organism>
<evidence type="ECO:0000313" key="6">
    <source>
        <dbReference type="Proteomes" id="UP000249013"/>
    </source>
</evidence>
<protein>
    <submittedName>
        <fullName evidence="5">TetR family transcriptional regulator</fullName>
    </submittedName>
</protein>
<proteinExistence type="predicted"/>
<gene>
    <name evidence="5" type="primary">bm3R1</name>
    <name evidence="5" type="ORF">NCTC13773_00337</name>
</gene>
<dbReference type="PRINTS" id="PR00455">
    <property type="entry name" value="HTHTETR"/>
</dbReference>
<evidence type="ECO:0000256" key="1">
    <source>
        <dbReference type="ARBA" id="ARBA00023125"/>
    </source>
</evidence>
<evidence type="ECO:0000256" key="2">
    <source>
        <dbReference type="PROSITE-ProRule" id="PRU00335"/>
    </source>
</evidence>
<dbReference type="InterPro" id="IPR009057">
    <property type="entry name" value="Homeodomain-like_sf"/>
</dbReference>
<feature type="domain" description="HTH tetR-type" evidence="4">
    <location>
        <begin position="29"/>
        <end position="89"/>
    </location>
</feature>
<dbReference type="SUPFAM" id="SSF46689">
    <property type="entry name" value="Homeodomain-like"/>
    <property type="match status" value="1"/>
</dbReference>
<keyword evidence="3" id="KW-1133">Transmembrane helix</keyword>
<dbReference type="AlphaFoldDB" id="A0AA94S8Y9"/>
<dbReference type="PANTHER" id="PTHR30055">
    <property type="entry name" value="HTH-TYPE TRANSCRIPTIONAL REGULATOR RUTR"/>
    <property type="match status" value="1"/>
</dbReference>
<keyword evidence="3" id="KW-0472">Membrane</keyword>
<dbReference type="Gene3D" id="1.10.357.10">
    <property type="entry name" value="Tetracycline Repressor, domain 2"/>
    <property type="match status" value="1"/>
</dbReference>
<dbReference type="GO" id="GO:0006355">
    <property type="term" value="P:regulation of DNA-templated transcription"/>
    <property type="evidence" value="ECO:0007669"/>
    <property type="project" value="UniProtKB-ARBA"/>
</dbReference>
<dbReference type="Pfam" id="PF00440">
    <property type="entry name" value="TetR_N"/>
    <property type="match status" value="1"/>
</dbReference>
<dbReference type="InterPro" id="IPR050109">
    <property type="entry name" value="HTH-type_TetR-like_transc_reg"/>
</dbReference>
<evidence type="ECO:0000313" key="5">
    <source>
        <dbReference type="EMBL" id="SQG78571.1"/>
    </source>
</evidence>
<dbReference type="Proteomes" id="UP000249013">
    <property type="component" value="Chromosome 1"/>
</dbReference>
<reference evidence="5 6" key="1">
    <citation type="submission" date="2018-06" db="EMBL/GenBank/DDBJ databases">
        <authorList>
            <consortium name="Pathogen Informatics"/>
            <person name="Doyle S."/>
        </authorList>
    </citation>
    <scope>NUCLEOTIDE SEQUENCE [LARGE SCALE GENOMIC DNA]</scope>
    <source>
        <strain evidence="5 6">NCTC13773</strain>
    </source>
</reference>
<feature type="transmembrane region" description="Helical" evidence="3">
    <location>
        <begin position="178"/>
        <end position="199"/>
    </location>
</feature>
<dbReference type="EMBL" id="LS483409">
    <property type="protein sequence ID" value="SQG78571.1"/>
    <property type="molecule type" value="Genomic_DNA"/>
</dbReference>
<dbReference type="GO" id="GO:0003677">
    <property type="term" value="F:DNA binding"/>
    <property type="evidence" value="ECO:0007669"/>
    <property type="project" value="UniProtKB-UniRule"/>
</dbReference>
<name>A0AA94S8Y9_9STRE</name>
<dbReference type="PANTHER" id="PTHR30055:SF222">
    <property type="entry name" value="REGULATORY PROTEIN"/>
    <property type="match status" value="1"/>
</dbReference>